<comment type="caution">
    <text evidence="1">The sequence shown here is derived from an EMBL/GenBank/DDBJ whole genome shotgun (WGS) entry which is preliminary data.</text>
</comment>
<proteinExistence type="predicted"/>
<sequence length="50" mass="5519">MSKKIVSLDDLNDELAVIDEVDLGLVSGGMRMQRCYGTNGNPPTDWVSDY</sequence>
<dbReference type="Proteomes" id="UP001589647">
    <property type="component" value="Unassembled WGS sequence"/>
</dbReference>
<evidence type="ECO:0000313" key="1">
    <source>
        <dbReference type="EMBL" id="MFB9209245.1"/>
    </source>
</evidence>
<dbReference type="RefSeq" id="WP_185844766.1">
    <property type="nucleotide sequence ID" value="NZ_BMRC01000034.1"/>
</dbReference>
<name>A0ABV5IZ51_9ACTN</name>
<accession>A0ABV5IZ51</accession>
<reference evidence="1 2" key="1">
    <citation type="submission" date="2024-09" db="EMBL/GenBank/DDBJ databases">
        <authorList>
            <person name="Sun Q."/>
            <person name="Mori K."/>
        </authorList>
    </citation>
    <scope>NUCLEOTIDE SEQUENCE [LARGE SCALE GENOMIC DNA]</scope>
    <source>
        <strain evidence="1 2">CCM 3426</strain>
    </source>
</reference>
<evidence type="ECO:0000313" key="2">
    <source>
        <dbReference type="Proteomes" id="UP001589647"/>
    </source>
</evidence>
<keyword evidence="2" id="KW-1185">Reference proteome</keyword>
<dbReference type="EMBL" id="JBHMEI010000098">
    <property type="protein sequence ID" value="MFB9209245.1"/>
    <property type="molecule type" value="Genomic_DNA"/>
</dbReference>
<organism evidence="1 2">
    <name type="scientific">Nonomuraea spiralis</name>
    <dbReference type="NCBI Taxonomy" id="46182"/>
    <lineage>
        <taxon>Bacteria</taxon>
        <taxon>Bacillati</taxon>
        <taxon>Actinomycetota</taxon>
        <taxon>Actinomycetes</taxon>
        <taxon>Streptosporangiales</taxon>
        <taxon>Streptosporangiaceae</taxon>
        <taxon>Nonomuraea</taxon>
    </lineage>
</organism>
<protein>
    <submittedName>
        <fullName evidence="1">Uncharacterized protein</fullName>
    </submittedName>
</protein>
<gene>
    <name evidence="1" type="ORF">ACFFV7_49250</name>
</gene>